<dbReference type="Proteomes" id="UP000264310">
    <property type="component" value="Unassembled WGS sequence"/>
</dbReference>
<reference evidence="2 3" key="1">
    <citation type="submission" date="2018-08" db="EMBL/GenBank/DDBJ databases">
        <title>Fulvimarina sp. 85, whole genome shotgun sequence.</title>
        <authorList>
            <person name="Tuo L."/>
        </authorList>
    </citation>
    <scope>NUCLEOTIDE SEQUENCE [LARGE SCALE GENOMIC DNA]</scope>
    <source>
        <strain evidence="2 3">85</strain>
    </source>
</reference>
<dbReference type="Pfam" id="PF07157">
    <property type="entry name" value="DNA_circ_N"/>
    <property type="match status" value="1"/>
</dbReference>
<sequence length="410" mass="42996">MSSDLLPGLIGASYRGIGFDMPDTRSEAGRRIQRHLFPGRDQAAYDDFGKSPNVVSIEGVILGDDYITKAHALEAAFAAPGSARLMHPWLGPMRVMMLEPGEISFSSRELRLARITATFERIEAGTASLIRRLSLLPDLASGLAAAATTLIEAASSSALSGIGNKAAQRSSRIVTQTLASGSGRRGPLRIAAAAYPGGATAERFAAGVATMTSAVLAATPALTAGPVGRAAEAPAPAQSLDARDALTFSLDLADDLNSAIDAAPASTDRAMLAGASGLLLSAVARTLPYTAFDVPDAAMLARSRILATSSKLADRSQVQASAIAPQTLDVARLAEDLGTEAARDLNEIIGRLPRLLIVERSYETDAFALSHHLYGDDPTGVEAGYEDIVARNRPRHPSHIRPGRIEAVRR</sequence>
<evidence type="ECO:0000313" key="3">
    <source>
        <dbReference type="Proteomes" id="UP000264310"/>
    </source>
</evidence>
<name>A0A371X2Z2_9HYPH</name>
<proteinExistence type="predicted"/>
<dbReference type="InterPro" id="IPR009826">
    <property type="entry name" value="DNA_circ_N"/>
</dbReference>
<comment type="caution">
    <text evidence="2">The sequence shown here is derived from an EMBL/GenBank/DDBJ whole genome shotgun (WGS) entry which is preliminary data.</text>
</comment>
<evidence type="ECO:0000259" key="1">
    <source>
        <dbReference type="Pfam" id="PF07157"/>
    </source>
</evidence>
<dbReference type="OrthoDB" id="378644at2"/>
<protein>
    <recommendedName>
        <fullName evidence="1">DNA circulation N-terminal domain-containing protein</fullName>
    </recommendedName>
</protein>
<keyword evidence="3" id="KW-1185">Reference proteome</keyword>
<dbReference type="AlphaFoldDB" id="A0A371X2Z2"/>
<evidence type="ECO:0000313" key="2">
    <source>
        <dbReference type="EMBL" id="RFC63601.1"/>
    </source>
</evidence>
<gene>
    <name evidence="2" type="ORF">DYI37_11385</name>
</gene>
<dbReference type="RefSeq" id="WP_116683331.1">
    <property type="nucleotide sequence ID" value="NZ_QURL01000004.1"/>
</dbReference>
<accession>A0A371X2Z2</accession>
<organism evidence="2 3">
    <name type="scientific">Fulvimarina endophytica</name>
    <dbReference type="NCBI Taxonomy" id="2293836"/>
    <lineage>
        <taxon>Bacteria</taxon>
        <taxon>Pseudomonadati</taxon>
        <taxon>Pseudomonadota</taxon>
        <taxon>Alphaproteobacteria</taxon>
        <taxon>Hyphomicrobiales</taxon>
        <taxon>Aurantimonadaceae</taxon>
        <taxon>Fulvimarina</taxon>
    </lineage>
</organism>
<dbReference type="EMBL" id="QURL01000004">
    <property type="protein sequence ID" value="RFC63601.1"/>
    <property type="molecule type" value="Genomic_DNA"/>
</dbReference>
<feature type="domain" description="DNA circulation N-terminal" evidence="1">
    <location>
        <begin position="11"/>
        <end position="95"/>
    </location>
</feature>